<protein>
    <submittedName>
        <fullName evidence="3">CRISPR-associated protein Csm6</fullName>
    </submittedName>
</protein>
<dbReference type="InterPro" id="IPR053955">
    <property type="entry name" value="Csm6_CARF"/>
</dbReference>
<evidence type="ECO:0000259" key="1">
    <source>
        <dbReference type="Pfam" id="PF09659"/>
    </source>
</evidence>
<proteinExistence type="predicted"/>
<feature type="domain" description="Csm6 HEPN" evidence="1">
    <location>
        <begin position="218"/>
        <end position="393"/>
    </location>
</feature>
<evidence type="ECO:0000313" key="4">
    <source>
        <dbReference type="Proteomes" id="UP001198962"/>
    </source>
</evidence>
<name>A0AAE3AKZ7_9FIRM</name>
<evidence type="ECO:0000313" key="3">
    <source>
        <dbReference type="EMBL" id="MCC2163581.1"/>
    </source>
</evidence>
<reference evidence="3" key="1">
    <citation type="submission" date="2021-10" db="EMBL/GenBank/DDBJ databases">
        <title>Anaerobic single-cell dispensing facilitates the cultivation of human gut bacteria.</title>
        <authorList>
            <person name="Afrizal A."/>
        </authorList>
    </citation>
    <scope>NUCLEOTIDE SEQUENCE</scope>
    <source>
        <strain evidence="3">CLA-AA-H274</strain>
    </source>
</reference>
<dbReference type="InterPro" id="IPR013489">
    <property type="entry name" value="CRISPR-assoc_prot_Csm6"/>
</dbReference>
<evidence type="ECO:0000259" key="2">
    <source>
        <dbReference type="Pfam" id="PF22208"/>
    </source>
</evidence>
<dbReference type="InterPro" id="IPR053941">
    <property type="entry name" value="Csm6_HEPN"/>
</dbReference>
<dbReference type="NCBIfam" id="TIGR02672">
    <property type="entry name" value="cas_csm6"/>
    <property type="match status" value="1"/>
</dbReference>
<dbReference type="EMBL" id="JAJEPU010000002">
    <property type="protein sequence ID" value="MCC2163581.1"/>
    <property type="molecule type" value="Genomic_DNA"/>
</dbReference>
<feature type="domain" description="Csm6 CARF" evidence="2">
    <location>
        <begin position="41"/>
        <end position="136"/>
    </location>
</feature>
<dbReference type="Proteomes" id="UP001198962">
    <property type="component" value="Unassembled WGS sequence"/>
</dbReference>
<keyword evidence="4" id="KW-1185">Reference proteome</keyword>
<dbReference type="AlphaFoldDB" id="A0AAE3AKZ7"/>
<comment type="caution">
    <text evidence="3">The sequence shown here is derived from an EMBL/GenBank/DDBJ whole genome shotgun (WGS) entry which is preliminary data.</text>
</comment>
<dbReference type="Pfam" id="PF09659">
    <property type="entry name" value="Cas_Csm6_HEPN"/>
    <property type="match status" value="1"/>
</dbReference>
<accession>A0AAE3AKZ7</accession>
<organism evidence="3 4">
    <name type="scientific">Brotaphodocola catenula</name>
    <dbReference type="NCBI Taxonomy" id="2885361"/>
    <lineage>
        <taxon>Bacteria</taxon>
        <taxon>Bacillati</taxon>
        <taxon>Bacillota</taxon>
        <taxon>Clostridia</taxon>
        <taxon>Lachnospirales</taxon>
        <taxon>Lachnospiraceae</taxon>
        <taxon>Brotaphodocola</taxon>
    </lineage>
</organism>
<dbReference type="Pfam" id="PF22208">
    <property type="entry name" value="Cas_Csm6_CARF"/>
    <property type="match status" value="1"/>
</dbReference>
<sequence>MSKEILDNHKKDNRYLYCLEKLAELQHRKMTYEMIERPDLVEVQDFDYFYEEFRRIIHRLSKELDDTDRLLLNISSGTPSMKSGLLVLQTMGEYRAELVQVSTPERKMNEHLHKGYEVQLLWELNEDNEPDARNRCRIIQCPSLTALKKIEIIRRHISVYNYQAGIDVARTLPASETESYLQLLQMAYYRQLLDFKSVDRILWDLDFDCLPVRSGNGRKCFEYALNLDIKVKRGEYVDFIRGITPLIVDLFEMVLRNQKHIDLSEYCEDGAFGRMWSIKRLRGTEMLDCLNRGFQGNFRCGNIYSIHLKVLIDYYLKKEVRLVKITDDLRTVEKTIRNLTAHEIISVTDEIIFQKTGLHSRQIMDRIKEVFTYTKIQIPAGAWDSYDELNKKLYERIR</sequence>
<gene>
    <name evidence="3" type="ORF">LKD32_01565</name>
</gene>